<dbReference type="VEuPathDB" id="TriTrypDB:TEOVI_000490700"/>
<keyword evidence="1" id="KW-0862">Zinc</keyword>
<evidence type="ECO:0000256" key="1">
    <source>
        <dbReference type="RuleBase" id="RU367103"/>
    </source>
</evidence>
<keyword evidence="1" id="KW-0949">S-adenosyl-L-methionine</keyword>
<dbReference type="PANTHER" id="PTHR12998">
    <property type="entry name" value="TRNA:M(4)X MODIFICATION ENZYME TRM13 HOMOLOG"/>
    <property type="match status" value="1"/>
</dbReference>
<feature type="domain" description="Methyltransferase TRM13" evidence="2">
    <location>
        <begin position="297"/>
        <end position="484"/>
    </location>
</feature>
<comment type="catalytic activity">
    <reaction evidence="1">
        <text>cytidine(4) in tRNA(Gly)(GCC) + S-adenosyl-L-methionine = 2'-O-methylcytidine(4) in tRNA(Gly)(GCC) + S-adenosyl-L-homocysteine + H(+)</text>
        <dbReference type="Rhea" id="RHEA:43192"/>
        <dbReference type="Rhea" id="RHEA-COMP:10399"/>
        <dbReference type="Rhea" id="RHEA-COMP:10400"/>
        <dbReference type="ChEBI" id="CHEBI:15378"/>
        <dbReference type="ChEBI" id="CHEBI:57856"/>
        <dbReference type="ChEBI" id="CHEBI:59789"/>
        <dbReference type="ChEBI" id="CHEBI:74495"/>
        <dbReference type="ChEBI" id="CHEBI:82748"/>
        <dbReference type="EC" id="2.1.1.225"/>
    </reaction>
</comment>
<dbReference type="EMBL" id="CZPT02000533">
    <property type="protein sequence ID" value="SCU66387.1"/>
    <property type="molecule type" value="Genomic_DNA"/>
</dbReference>
<proteinExistence type="inferred from homology"/>
<keyword evidence="1" id="KW-0819">tRNA processing</keyword>
<protein>
    <recommendedName>
        <fullName evidence="1">tRNA:m(4)X modification enzyme TRM13</fullName>
        <ecNumber evidence="1">2.1.1.225</ecNumber>
    </recommendedName>
</protein>
<comment type="catalytic activity">
    <reaction evidence="1">
        <text>cytidine(4) in tRNA(Pro) + S-adenosyl-L-methionine = 2'-O-methylcytidine(4) in tRNA(Pro) + S-adenosyl-L-homocysteine + H(+)</text>
        <dbReference type="Rhea" id="RHEA:32767"/>
        <dbReference type="Rhea" id="RHEA-COMP:10397"/>
        <dbReference type="Rhea" id="RHEA-COMP:10398"/>
        <dbReference type="ChEBI" id="CHEBI:15378"/>
        <dbReference type="ChEBI" id="CHEBI:57856"/>
        <dbReference type="ChEBI" id="CHEBI:59789"/>
        <dbReference type="ChEBI" id="CHEBI:74495"/>
        <dbReference type="ChEBI" id="CHEBI:82748"/>
        <dbReference type="EC" id="2.1.1.225"/>
    </reaction>
</comment>
<name>A0A1G4I3U7_TRYEQ</name>
<keyword evidence="1" id="KW-0808">Transferase</keyword>
<keyword evidence="1" id="KW-0479">Metal-binding</keyword>
<comment type="catalytic activity">
    <reaction evidence="1">
        <text>adenosine(4) in tRNA(His) + S-adenosyl-L-methionine = 2'-O-methyladenosine(4) in tRNA(His) + S-adenosyl-L-homocysteine + H(+)</text>
        <dbReference type="Rhea" id="RHEA:43196"/>
        <dbReference type="Rhea" id="RHEA-COMP:10401"/>
        <dbReference type="Rhea" id="RHEA-COMP:10402"/>
        <dbReference type="ChEBI" id="CHEBI:15378"/>
        <dbReference type="ChEBI" id="CHEBI:57856"/>
        <dbReference type="ChEBI" id="CHEBI:59789"/>
        <dbReference type="ChEBI" id="CHEBI:74411"/>
        <dbReference type="ChEBI" id="CHEBI:74477"/>
        <dbReference type="EC" id="2.1.1.225"/>
    </reaction>
</comment>
<dbReference type="SUPFAM" id="SSF53335">
    <property type="entry name" value="S-adenosyl-L-methionine-dependent methyltransferases"/>
    <property type="match status" value="1"/>
</dbReference>
<dbReference type="AlphaFoldDB" id="A0A1G4I3U7"/>
<evidence type="ECO:0000313" key="4">
    <source>
        <dbReference type="Proteomes" id="UP000195570"/>
    </source>
</evidence>
<gene>
    <name evidence="3" type="ORF">TEOVI_000490700</name>
</gene>
<dbReference type="GO" id="GO:0030488">
    <property type="term" value="P:tRNA methylation"/>
    <property type="evidence" value="ECO:0007669"/>
    <property type="project" value="InterPro"/>
</dbReference>
<accession>A0A1G4I3U7</accession>
<dbReference type="Pfam" id="PF05206">
    <property type="entry name" value="TRM13"/>
    <property type="match status" value="1"/>
</dbReference>
<evidence type="ECO:0000259" key="2">
    <source>
        <dbReference type="Pfam" id="PF05206"/>
    </source>
</evidence>
<dbReference type="PANTHER" id="PTHR12998:SF1">
    <property type="entry name" value="TRNA:M(4)X MODIFICATION ENZYME TRM13"/>
    <property type="match status" value="1"/>
</dbReference>
<reference evidence="3" key="1">
    <citation type="submission" date="2016-09" db="EMBL/GenBank/DDBJ databases">
        <authorList>
            <person name="Hebert L."/>
            <person name="Moumen B."/>
        </authorList>
    </citation>
    <scope>NUCLEOTIDE SEQUENCE [LARGE SCALE GENOMIC DNA]</scope>
    <source>
        <strain evidence="3">OVI</strain>
    </source>
</reference>
<keyword evidence="4" id="KW-1185">Reference proteome</keyword>
<dbReference type="GO" id="GO:0008270">
    <property type="term" value="F:zinc ion binding"/>
    <property type="evidence" value="ECO:0007669"/>
    <property type="project" value="UniProtKB-KW"/>
</dbReference>
<comment type="function">
    <text evidence="1">tRNA methylase which 2'-O-methylates cytidine(4) in tRNA(Pro) and tRNA(Gly)(GCC), and adenosine(4) in tRNA(His).</text>
</comment>
<comment type="similarity">
    <text evidence="1">Belongs to the methyltransferase TRM13 family.</text>
</comment>
<dbReference type="InterPro" id="IPR007871">
    <property type="entry name" value="Methyltransferase_TRM13"/>
</dbReference>
<dbReference type="GeneID" id="92378847"/>
<keyword evidence="1" id="KW-0863">Zinc-finger</keyword>
<sequence>MQGTACASAYARYNCRQKQYHGMRNAVQFVFPLLRKVLAFARTPPREQLLSMLVGAPYSLAHEGPLTCTHLHAFVNTPEGELLRMFEGCIAERLAAPPSQHVMKMWSPDLQEYYKRATAKACVDASGERKPQRFEAGLSACSVFSLGVQNHTVESDLWGEFGSGHTHQGTYLNPFGDQAAREGEEDIASDWCRLIDMYSLFLPDRSPLHELENLPQEIGIGELLLSLLKHVYMTDIDIKTIVDVGGGNGFLAAQLAERLGCESFVVDPFTPKHAIDNANFPHWTVGARVRQRRERRYPLHRISKRLQDVDWGNTHIDFDSCAVVAKHLCGTSVDSCLRHLMASNKLPRVLVVVPCCFNKGRYAEYCNPGFLSHVADVEGELSWEQCTRLTDWNKSCYQQAGNPLSCSSCCSCCNGSYDRRAGEKKVSRKRKMEHFLPCMDDIATLVEVIINYGRVLWLREMGYQTSVVEYVPRCVTPKNRAIVAVRRERSSDASLEITMSDTHPSLPAFQ</sequence>
<dbReference type="GO" id="GO:0106050">
    <property type="term" value="F:tRNA 2'-O-methyltransferase activity"/>
    <property type="evidence" value="ECO:0007669"/>
    <property type="project" value="UniProtKB-UniRule"/>
</dbReference>
<dbReference type="EC" id="2.1.1.225" evidence="1"/>
<comment type="caution">
    <text evidence="3">The sequence shown here is derived from an EMBL/GenBank/DDBJ whole genome shotgun (WGS) entry which is preliminary data.</text>
</comment>
<dbReference type="RefSeq" id="XP_067077841.1">
    <property type="nucleotide sequence ID" value="XM_067221740.1"/>
</dbReference>
<dbReference type="InterPro" id="IPR029063">
    <property type="entry name" value="SAM-dependent_MTases_sf"/>
</dbReference>
<dbReference type="InterPro" id="IPR039044">
    <property type="entry name" value="Trm13"/>
</dbReference>
<evidence type="ECO:0000313" key="3">
    <source>
        <dbReference type="EMBL" id="SCU66387.1"/>
    </source>
</evidence>
<keyword evidence="1 3" id="KW-0489">Methyltransferase</keyword>
<dbReference type="Proteomes" id="UP000195570">
    <property type="component" value="Unassembled WGS sequence"/>
</dbReference>
<organism evidence="3 4">
    <name type="scientific">Trypanosoma equiperdum</name>
    <dbReference type="NCBI Taxonomy" id="5694"/>
    <lineage>
        <taxon>Eukaryota</taxon>
        <taxon>Discoba</taxon>
        <taxon>Euglenozoa</taxon>
        <taxon>Kinetoplastea</taxon>
        <taxon>Metakinetoplastina</taxon>
        <taxon>Trypanosomatida</taxon>
        <taxon>Trypanosomatidae</taxon>
        <taxon>Trypanosoma</taxon>
    </lineage>
</organism>